<evidence type="ECO:0000256" key="2">
    <source>
        <dbReference type="SAM" id="MobiDB-lite"/>
    </source>
</evidence>
<dbReference type="Pfam" id="PF01370">
    <property type="entry name" value="Epimerase"/>
    <property type="match status" value="1"/>
</dbReference>
<name>A0A930B9P8_9FIRM</name>
<evidence type="ECO:0000313" key="4">
    <source>
        <dbReference type="EMBL" id="MBF1130192.1"/>
    </source>
</evidence>
<dbReference type="EMBL" id="JABZMK010000122">
    <property type="protein sequence ID" value="MBF1130192.1"/>
    <property type="molecule type" value="Genomic_DNA"/>
</dbReference>
<comment type="similarity">
    <text evidence="1">Belongs to the NAD(P)-dependent epimerase/dehydratase family.</text>
</comment>
<dbReference type="Proteomes" id="UP000757890">
    <property type="component" value="Unassembled WGS sequence"/>
</dbReference>
<reference evidence="4" key="1">
    <citation type="submission" date="2020-04" db="EMBL/GenBank/DDBJ databases">
        <title>Deep metagenomics examines the oral microbiome during advanced dental caries in children, revealing novel taxa and co-occurrences with host molecules.</title>
        <authorList>
            <person name="Baker J.L."/>
            <person name="Morton J.T."/>
            <person name="Dinis M."/>
            <person name="Alvarez R."/>
            <person name="Tran N.C."/>
            <person name="Knight R."/>
            <person name="Edlund A."/>
        </authorList>
    </citation>
    <scope>NUCLEOTIDE SEQUENCE</scope>
    <source>
        <strain evidence="4">JCVI_32_bin.14</strain>
    </source>
</reference>
<protein>
    <submittedName>
        <fullName evidence="4">NAD-dependent epimerase/dehydratase family protein</fullName>
    </submittedName>
</protein>
<proteinExistence type="inferred from homology"/>
<dbReference type="InterPro" id="IPR036291">
    <property type="entry name" value="NAD(P)-bd_dom_sf"/>
</dbReference>
<evidence type="ECO:0000256" key="1">
    <source>
        <dbReference type="ARBA" id="ARBA00007637"/>
    </source>
</evidence>
<evidence type="ECO:0000313" key="5">
    <source>
        <dbReference type="Proteomes" id="UP000757890"/>
    </source>
</evidence>
<dbReference type="Gene3D" id="3.90.25.10">
    <property type="entry name" value="UDP-galactose 4-epimerase, domain 1"/>
    <property type="match status" value="1"/>
</dbReference>
<organism evidence="4 5">
    <name type="scientific">Dialister invisus</name>
    <dbReference type="NCBI Taxonomy" id="218538"/>
    <lineage>
        <taxon>Bacteria</taxon>
        <taxon>Bacillati</taxon>
        <taxon>Bacillota</taxon>
        <taxon>Negativicutes</taxon>
        <taxon>Veillonellales</taxon>
        <taxon>Veillonellaceae</taxon>
        <taxon>Dialister</taxon>
    </lineage>
</organism>
<dbReference type="AlphaFoldDB" id="A0A930B9P8"/>
<comment type="caution">
    <text evidence="4">The sequence shown here is derived from an EMBL/GenBank/DDBJ whole genome shotgun (WGS) entry which is preliminary data.</text>
</comment>
<accession>A0A930B9P8</accession>
<dbReference type="Gene3D" id="3.40.50.720">
    <property type="entry name" value="NAD(P)-binding Rossmann-like Domain"/>
    <property type="match status" value="1"/>
</dbReference>
<dbReference type="InterPro" id="IPR001509">
    <property type="entry name" value="Epimerase_deHydtase"/>
</dbReference>
<sequence length="346" mass="38047">MRILITGGAGFIGSHLTGLLSSETVTILDDLSAGRLENIPDDANFVCCDVKSPLARDVVKNGHFDAIVHLAAQTMVPASMEDPKKDMEDNIEGTVNILEASRKYGVKRIIFSSSAAVYGDIAPECLPVRETEPLCPVSFYGLSKMTCENYIRLYQKAYGLSYVIFRFANVYGERQGNGGEGGVVSVFARQLAEGKSPTVYGNGQQTRDFIYAGDIANGIRKALFSKTANITCNLSTGREVTVKDAADRLLRLSGLSKPICYAAAREGDIFRSALCSKMAGKYLGWASETDWQKGLERTYSYFEKEYRRERDAMPPANGIPADGLETDKTVTDNNITDNRRKKNTKY</sequence>
<dbReference type="SUPFAM" id="SSF51735">
    <property type="entry name" value="NAD(P)-binding Rossmann-fold domains"/>
    <property type="match status" value="1"/>
</dbReference>
<dbReference type="PANTHER" id="PTHR43000">
    <property type="entry name" value="DTDP-D-GLUCOSE 4,6-DEHYDRATASE-RELATED"/>
    <property type="match status" value="1"/>
</dbReference>
<feature type="domain" description="NAD-dependent epimerase/dehydratase" evidence="3">
    <location>
        <begin position="3"/>
        <end position="225"/>
    </location>
</feature>
<evidence type="ECO:0000259" key="3">
    <source>
        <dbReference type="Pfam" id="PF01370"/>
    </source>
</evidence>
<gene>
    <name evidence="4" type="ORF">HXL70_09185</name>
</gene>
<feature type="region of interest" description="Disordered" evidence="2">
    <location>
        <begin position="312"/>
        <end position="346"/>
    </location>
</feature>